<dbReference type="Proteomes" id="UP000464178">
    <property type="component" value="Chromosome"/>
</dbReference>
<organism evidence="3 4">
    <name type="scientific">Gemmata massiliana</name>
    <dbReference type="NCBI Taxonomy" id="1210884"/>
    <lineage>
        <taxon>Bacteria</taxon>
        <taxon>Pseudomonadati</taxon>
        <taxon>Planctomycetota</taxon>
        <taxon>Planctomycetia</taxon>
        <taxon>Gemmatales</taxon>
        <taxon>Gemmataceae</taxon>
        <taxon>Gemmata</taxon>
    </lineage>
</organism>
<dbReference type="KEGG" id="gms:SOIL9_37240"/>
<keyword evidence="2" id="KW-0812">Transmembrane</keyword>
<evidence type="ECO:0000256" key="1">
    <source>
        <dbReference type="SAM" id="MobiDB-lite"/>
    </source>
</evidence>
<evidence type="ECO:0000313" key="3">
    <source>
        <dbReference type="EMBL" id="VTR93990.1"/>
    </source>
</evidence>
<sequence>MDVLVSCPACRFSVSVPEEDVLTAEILCRRCRHVFGPLGPDVPLPPPPVPPPEPSYPKIPAYVAPVTIRGKPRRRSDRPPASERSAAVPVRRGRPRRVWPWVTGAAVVLFGLLAIGGTAQWAIKRANGEGTWTRHSPPNAPEIDLEFPITPAAADERVALLRVGTGETMGHESFRVFKCELSNGETYAVWTRTVPLDVLRGTIDAQYRRDAVLKLPSHVRGGDWRQFQRRVVATGGYESNECFVPQGNGNRSYVVRTVLIEDRLYTLFVTGPTVTPDAPRVVRFFDSFRHGRVPPEDIWTEPQDTPDPDALRLVARIEPNSGAAFAPNLNAVFVSNGRGTPAAPTRNPVKGTPVSPRVVVPAGSRDGYHALHVTRYHFPSFRTETVMPVGGQFTVVAVDEVGGRVRGWGAGPRTGASGWARERAGDVAYRLPAPGALDWKEPRAWETPVEPDQYNPAAVSLPALHRLLDPDRRGLYSMAGTSGTFFTAEWAYKPELLRAVEYPALTLRAELTVPNSRNALTVAPDAARVFVLTGTVAPPTAPEFGADYVGQRSVVVLKEIDADTLRVRRDVPLRADVTHIAAIGGNRLIGFGCARPPSTSMRPHSRSVLIDLNTDPPHERLVPLPLTVQWDELRHLLHGNRLYTLGANKLHVFDVSGAAAGRVRLIGETKVQGTEMFISPDGKYLVMNDGCVYWLGGAGPLPPVDPEARWPE</sequence>
<dbReference type="SUPFAM" id="SSF50969">
    <property type="entry name" value="YVTN repeat-like/Quinoprotein amine dehydrogenase"/>
    <property type="match status" value="1"/>
</dbReference>
<dbReference type="RefSeq" id="WP_162668625.1">
    <property type="nucleotide sequence ID" value="NZ_LR593886.1"/>
</dbReference>
<accession>A0A6P2D3L8</accession>
<dbReference type="InterPro" id="IPR011044">
    <property type="entry name" value="Quino_amine_DH_bsu"/>
</dbReference>
<protein>
    <submittedName>
        <fullName evidence="3">Uncharacterized protein</fullName>
    </submittedName>
</protein>
<keyword evidence="4" id="KW-1185">Reference proteome</keyword>
<proteinExistence type="predicted"/>
<evidence type="ECO:0000256" key="2">
    <source>
        <dbReference type="SAM" id="Phobius"/>
    </source>
</evidence>
<feature type="transmembrane region" description="Helical" evidence="2">
    <location>
        <begin position="98"/>
        <end position="123"/>
    </location>
</feature>
<reference evidence="3 4" key="1">
    <citation type="submission" date="2019-05" db="EMBL/GenBank/DDBJ databases">
        <authorList>
            <consortium name="Science for Life Laboratories"/>
        </authorList>
    </citation>
    <scope>NUCLEOTIDE SEQUENCE [LARGE SCALE GENOMIC DNA]</scope>
    <source>
        <strain evidence="3">Soil9</strain>
    </source>
</reference>
<feature type="region of interest" description="Disordered" evidence="1">
    <location>
        <begin position="69"/>
        <end position="89"/>
    </location>
</feature>
<evidence type="ECO:0000313" key="4">
    <source>
        <dbReference type="Proteomes" id="UP000464178"/>
    </source>
</evidence>
<dbReference type="AlphaFoldDB" id="A0A6P2D3L8"/>
<gene>
    <name evidence="3" type="ORF">SOIL9_37240</name>
</gene>
<keyword evidence="2" id="KW-0472">Membrane</keyword>
<keyword evidence="2" id="KW-1133">Transmembrane helix</keyword>
<dbReference type="EMBL" id="LR593886">
    <property type="protein sequence ID" value="VTR93990.1"/>
    <property type="molecule type" value="Genomic_DNA"/>
</dbReference>
<name>A0A6P2D3L8_9BACT</name>